<name>A0A8H1QSJ1_9ACTN</name>
<protein>
    <submittedName>
        <fullName evidence="5">D-2-hydroxyacid dehydrogenase</fullName>
    </submittedName>
</protein>
<dbReference type="InterPro" id="IPR036291">
    <property type="entry name" value="NAD(P)-bd_dom_sf"/>
</dbReference>
<dbReference type="InterPro" id="IPR006140">
    <property type="entry name" value="D-isomer_DH_NAD-bd"/>
</dbReference>
<gene>
    <name evidence="5" type="ORF">D8771_05790</name>
</gene>
<dbReference type="EMBL" id="RCIY01000040">
    <property type="protein sequence ID" value="TGG85939.1"/>
    <property type="molecule type" value="Genomic_DNA"/>
</dbReference>
<dbReference type="GO" id="GO:0016491">
    <property type="term" value="F:oxidoreductase activity"/>
    <property type="evidence" value="ECO:0007669"/>
    <property type="project" value="UniProtKB-KW"/>
</dbReference>
<dbReference type="Gene3D" id="3.40.50.720">
    <property type="entry name" value="NAD(P)-binding Rossmann-like Domain"/>
    <property type="match status" value="2"/>
</dbReference>
<dbReference type="Pfam" id="PF02826">
    <property type="entry name" value="2-Hacid_dh_C"/>
    <property type="match status" value="1"/>
</dbReference>
<evidence type="ECO:0000313" key="5">
    <source>
        <dbReference type="EMBL" id="TGG85939.1"/>
    </source>
</evidence>
<dbReference type="SUPFAM" id="SSF51735">
    <property type="entry name" value="NAD(P)-binding Rossmann-fold domains"/>
    <property type="match status" value="1"/>
</dbReference>
<dbReference type="PANTHER" id="PTHR43333">
    <property type="entry name" value="2-HACID_DH_C DOMAIN-CONTAINING PROTEIN"/>
    <property type="match status" value="1"/>
</dbReference>
<organism evidence="5 6">
    <name type="scientific">Streptomyces albus</name>
    <dbReference type="NCBI Taxonomy" id="1888"/>
    <lineage>
        <taxon>Bacteria</taxon>
        <taxon>Bacillati</taxon>
        <taxon>Actinomycetota</taxon>
        <taxon>Actinomycetes</taxon>
        <taxon>Kitasatosporales</taxon>
        <taxon>Streptomycetaceae</taxon>
        <taxon>Streptomyces</taxon>
    </lineage>
</organism>
<dbReference type="GO" id="GO:0051287">
    <property type="term" value="F:NAD binding"/>
    <property type="evidence" value="ECO:0007669"/>
    <property type="project" value="InterPro"/>
</dbReference>
<dbReference type="RefSeq" id="WP_031175659.1">
    <property type="nucleotide sequence ID" value="NZ_BBQG01000049.1"/>
</dbReference>
<keyword evidence="1" id="KW-0560">Oxidoreductase</keyword>
<comment type="caution">
    <text evidence="5">The sequence shown here is derived from an EMBL/GenBank/DDBJ whole genome shotgun (WGS) entry which is preliminary data.</text>
</comment>
<accession>A0A8H1QSJ1</accession>
<feature type="region of interest" description="Disordered" evidence="3">
    <location>
        <begin position="272"/>
        <end position="294"/>
    </location>
</feature>
<keyword evidence="2" id="KW-0520">NAD</keyword>
<evidence type="ECO:0000259" key="4">
    <source>
        <dbReference type="Pfam" id="PF02826"/>
    </source>
</evidence>
<dbReference type="Proteomes" id="UP000298111">
    <property type="component" value="Unassembled WGS sequence"/>
</dbReference>
<reference evidence="5 6" key="1">
    <citation type="submission" date="2018-10" db="EMBL/GenBank/DDBJ databases">
        <title>Isolation of pseudouridimycin from Streptomyces albus DSM 40763.</title>
        <authorList>
            <person name="Rosenqvist P."/>
            <person name="Metsae-Ketelae M."/>
            <person name="Virta P."/>
        </authorList>
    </citation>
    <scope>NUCLEOTIDE SEQUENCE [LARGE SCALE GENOMIC DNA]</scope>
    <source>
        <strain evidence="5 6">DSM 40763</strain>
    </source>
</reference>
<feature type="domain" description="D-isomer specific 2-hydroxyacid dehydrogenase NAD-binding" evidence="4">
    <location>
        <begin position="109"/>
        <end position="292"/>
    </location>
</feature>
<evidence type="ECO:0000313" key="6">
    <source>
        <dbReference type="Proteomes" id="UP000298111"/>
    </source>
</evidence>
<evidence type="ECO:0000256" key="2">
    <source>
        <dbReference type="ARBA" id="ARBA00023027"/>
    </source>
</evidence>
<dbReference type="AlphaFoldDB" id="A0A8H1QSJ1"/>
<feature type="compositionally biased region" description="Polar residues" evidence="3">
    <location>
        <begin position="285"/>
        <end position="294"/>
    </location>
</feature>
<evidence type="ECO:0000256" key="3">
    <source>
        <dbReference type="SAM" id="MobiDB-lite"/>
    </source>
</evidence>
<proteinExistence type="predicted"/>
<sequence>MTSAGADPLRIGQELDGAVVTVDPGLPPHVHQEIEEIIGRPLGTGPGPRVHIGPGFPEPAGRERLLWVHSTNAGVDALLAARTPWPREVLLTRTVGRMGERIGQYVLAWALAELQNVPGFLHQHETRTWHRLPTELADGTLAVVFGAGRIGSAVGSALGSCGIHTVGVAHGARTAPGLDRVVPLGDPGETGGSGVPAPELAEALSRARWVVNTLPLTPETAGLFGAGLFAACDGATFFNVGRGETVRTDDLARALRTGRVRRAVLDVLPTEPAPSDDAAWDLPRTTLTSHSAGPTTDADITADFRGAWHTLRGGDLPELTVRVSAGY</sequence>
<dbReference type="PANTHER" id="PTHR43333:SF1">
    <property type="entry name" value="D-ISOMER SPECIFIC 2-HYDROXYACID DEHYDROGENASE NAD-BINDING DOMAIN-CONTAINING PROTEIN"/>
    <property type="match status" value="1"/>
</dbReference>
<dbReference type="GeneID" id="75180136"/>
<evidence type="ECO:0000256" key="1">
    <source>
        <dbReference type="ARBA" id="ARBA00023002"/>
    </source>
</evidence>